<gene>
    <name evidence="3" type="ORF">RM532_07710</name>
</gene>
<sequence>MERQIPRDPLGAAAPLHEILLAETAIQIELPPSLHRLAVQRYEAVAEHIERGGSPLKDRVTVFYPQGSMAIKATIRSRRDDGAYDLDIVAELLLLAGTPPQAVLDLLFEAIRGEKGSRYHDNVERQTRCVTVRYNDGMHLDITPTILLDEGDPRRSWLFHAKPRTPTSTHNRFETNSFAFADWFNERAPVDMQFRESYGRRALARDQLLVEAKAESEPVPDHSTEEGGKSALVVALQLLKRNRNHVFKDRGCRMPPSVFLSSCAGKTASPGKTIGAHLEAIAWHVLQKLLSCQNAGKLVHETNPRCGNDCFTDRWPETLSAQKQYIQDLRLFLEQLDELKAPGSLKDKQELLAKMFGEQPTRSAVEKYAAELGNTVRSGKGAVRRSGKVIPATATGSAASQGRATPKHTFYGGWVK</sequence>
<dbReference type="EMBL" id="JAVRIB010000006">
    <property type="protein sequence ID" value="MDT0634843.1"/>
    <property type="molecule type" value="Genomic_DNA"/>
</dbReference>
<organism evidence="3 4">
    <name type="scientific">Spectribacter hydrogenoxidans</name>
    <dbReference type="NCBI Taxonomy" id="3075608"/>
    <lineage>
        <taxon>Bacteria</taxon>
        <taxon>Pseudomonadati</taxon>
        <taxon>Pseudomonadota</taxon>
        <taxon>Gammaproteobacteria</taxon>
        <taxon>Salinisphaerales</taxon>
        <taxon>Salinisphaeraceae</taxon>
        <taxon>Spectribacter</taxon>
    </lineage>
</organism>
<feature type="compositionally biased region" description="Polar residues" evidence="2">
    <location>
        <begin position="394"/>
        <end position="403"/>
    </location>
</feature>
<proteinExistence type="predicted"/>
<dbReference type="RefSeq" id="WP_311652662.1">
    <property type="nucleotide sequence ID" value="NZ_JAVRIB010000006.1"/>
</dbReference>
<feature type="region of interest" description="Disordered" evidence="2">
    <location>
        <begin position="383"/>
        <end position="403"/>
    </location>
</feature>
<evidence type="ECO:0000313" key="4">
    <source>
        <dbReference type="Proteomes" id="UP001251857"/>
    </source>
</evidence>
<dbReference type="Pfam" id="PF18144">
    <property type="entry name" value="SMODS"/>
    <property type="match status" value="1"/>
</dbReference>
<accession>A0ABU3BZV1</accession>
<comment type="caution">
    <text evidence="3">The sequence shown here is derived from an EMBL/GenBank/DDBJ whole genome shotgun (WGS) entry which is preliminary data.</text>
</comment>
<keyword evidence="1" id="KW-0051">Antiviral defense</keyword>
<dbReference type="InterPro" id="IPR006116">
    <property type="entry name" value="NT_2-5OAS_ClassI-CCAase"/>
</dbReference>
<keyword evidence="4" id="KW-1185">Reference proteome</keyword>
<evidence type="ECO:0000256" key="1">
    <source>
        <dbReference type="ARBA" id="ARBA00023118"/>
    </source>
</evidence>
<name>A0ABU3BZV1_9GAMM</name>
<evidence type="ECO:0000313" key="3">
    <source>
        <dbReference type="EMBL" id="MDT0634843.1"/>
    </source>
</evidence>
<dbReference type="CDD" id="cd05400">
    <property type="entry name" value="NT_2-5OAS_ClassI-CCAase"/>
    <property type="match status" value="1"/>
</dbReference>
<reference evidence="3 4" key="1">
    <citation type="submission" date="2023-09" db="EMBL/GenBank/DDBJ databases">
        <authorList>
            <person name="Rey-Velasco X."/>
        </authorList>
    </citation>
    <scope>NUCLEOTIDE SEQUENCE [LARGE SCALE GENOMIC DNA]</scope>
    <source>
        <strain evidence="3 4">W335</strain>
    </source>
</reference>
<protein>
    <submittedName>
        <fullName evidence="3">Nucleotidyltransferase</fullName>
    </submittedName>
</protein>
<evidence type="ECO:0000256" key="2">
    <source>
        <dbReference type="SAM" id="MobiDB-lite"/>
    </source>
</evidence>
<dbReference type="Proteomes" id="UP001251857">
    <property type="component" value="Unassembled WGS sequence"/>
</dbReference>